<dbReference type="InterPro" id="IPR001763">
    <property type="entry name" value="Rhodanese-like_dom"/>
</dbReference>
<feature type="domain" description="Rhodanese" evidence="3">
    <location>
        <begin position="164"/>
        <end position="276"/>
    </location>
</feature>
<evidence type="ECO:0000256" key="1">
    <source>
        <dbReference type="ARBA" id="ARBA00022679"/>
    </source>
</evidence>
<dbReference type="InterPro" id="IPR045078">
    <property type="entry name" value="TST/MPST-like"/>
</dbReference>
<dbReference type="InterPro" id="IPR036873">
    <property type="entry name" value="Rhodanese-like_dom_sf"/>
</dbReference>
<protein>
    <recommendedName>
        <fullName evidence="3">Rhodanese domain-containing protein</fullName>
    </recommendedName>
</protein>
<gene>
    <name evidence="4" type="ORF">QX51_01245</name>
</gene>
<dbReference type="RefSeq" id="WP_039678090.1">
    <property type="nucleotide sequence ID" value="NZ_JAWGXO010000022.1"/>
</dbReference>
<proteinExistence type="predicted"/>
<sequence>MSNMVNAKWLKENLNNDKLVIVDCRFSLMDKEYGKRSYEESHIQGAVRVDIETELSAPVKEHGGRHPLPSAEELKTTFENIGINNDSVVVAYDEGDLAGPARLWWILKYLGHNEVYVLNGGIKAFEEIGGKTTSESTSVKKGNFELNVNENIRVDMEYVRERLHKDNVVIVDCRENGRYNGEFEPVDKKAGHIPSALNYFWMNILDKQDDRLTMKKEEDLKEYFNKLNNYDEVIIYCGSGITASPVSLALTEANIDHKLYAGSFSDWISYEENKVDTIEDK</sequence>
<dbReference type="PANTHER" id="PTHR11364:SF27">
    <property type="entry name" value="SULFURTRANSFERASE"/>
    <property type="match status" value="1"/>
</dbReference>
<dbReference type="STRING" id="1577792.QX51_01245"/>
<keyword evidence="2" id="KW-0677">Repeat</keyword>
<evidence type="ECO:0000256" key="2">
    <source>
        <dbReference type="ARBA" id="ARBA00022737"/>
    </source>
</evidence>
<dbReference type="CDD" id="cd01448">
    <property type="entry name" value="TST_Repeat_1"/>
    <property type="match status" value="1"/>
</dbReference>
<dbReference type="Gene3D" id="3.40.250.10">
    <property type="entry name" value="Rhodanese-like domain"/>
    <property type="match status" value="2"/>
</dbReference>
<evidence type="ECO:0000259" key="3">
    <source>
        <dbReference type="PROSITE" id="PS50206"/>
    </source>
</evidence>
<organism evidence="4 5">
    <name type="scientific">Terrisporobacter othiniensis</name>
    <dbReference type="NCBI Taxonomy" id="1577792"/>
    <lineage>
        <taxon>Bacteria</taxon>
        <taxon>Bacillati</taxon>
        <taxon>Bacillota</taxon>
        <taxon>Clostridia</taxon>
        <taxon>Peptostreptococcales</taxon>
        <taxon>Peptostreptococcaceae</taxon>
        <taxon>Terrisporobacter</taxon>
    </lineage>
</organism>
<dbReference type="CDD" id="cd01449">
    <property type="entry name" value="TST_Repeat_2"/>
    <property type="match status" value="1"/>
</dbReference>
<reference evidence="4 5" key="1">
    <citation type="submission" date="2014-12" db="EMBL/GenBank/DDBJ databases">
        <title>Draft genome sequence of Terrisporobacter sp. 08-306576, isolated from the blood culture of a bacteremia patient.</title>
        <authorList>
            <person name="Lund L.C."/>
            <person name="Sydenham T.V."/>
            <person name="Hogh S.V."/>
            <person name="Skov M.N."/>
            <person name="Kemp M."/>
            <person name="Justesen U.S."/>
        </authorList>
    </citation>
    <scope>NUCLEOTIDE SEQUENCE [LARGE SCALE GENOMIC DNA]</scope>
    <source>
        <strain evidence="4 5">08-306576</strain>
    </source>
</reference>
<keyword evidence="5" id="KW-1185">Reference proteome</keyword>
<dbReference type="EMBL" id="JWHR01000015">
    <property type="protein sequence ID" value="KHS58715.1"/>
    <property type="molecule type" value="Genomic_DNA"/>
</dbReference>
<evidence type="ECO:0000313" key="4">
    <source>
        <dbReference type="EMBL" id="KHS58715.1"/>
    </source>
</evidence>
<evidence type="ECO:0000313" key="5">
    <source>
        <dbReference type="Proteomes" id="UP000031189"/>
    </source>
</evidence>
<accession>A0A0B3WVX0</accession>
<dbReference type="SMART" id="SM00450">
    <property type="entry name" value="RHOD"/>
    <property type="match status" value="2"/>
</dbReference>
<dbReference type="GO" id="GO:0004792">
    <property type="term" value="F:thiosulfate-cyanide sulfurtransferase activity"/>
    <property type="evidence" value="ECO:0007669"/>
    <property type="project" value="TreeGrafter"/>
</dbReference>
<dbReference type="SUPFAM" id="SSF52821">
    <property type="entry name" value="Rhodanese/Cell cycle control phosphatase"/>
    <property type="match status" value="2"/>
</dbReference>
<dbReference type="Proteomes" id="UP000031189">
    <property type="component" value="Unassembled WGS sequence"/>
</dbReference>
<dbReference type="AlphaFoldDB" id="A0A0B3WVX0"/>
<feature type="domain" description="Rhodanese" evidence="3">
    <location>
        <begin position="15"/>
        <end position="134"/>
    </location>
</feature>
<name>A0A0B3WVX0_9FIRM</name>
<dbReference type="PROSITE" id="PS50206">
    <property type="entry name" value="RHODANESE_3"/>
    <property type="match status" value="2"/>
</dbReference>
<dbReference type="OrthoDB" id="9770030at2"/>
<comment type="caution">
    <text evidence="4">The sequence shown here is derived from an EMBL/GenBank/DDBJ whole genome shotgun (WGS) entry which is preliminary data.</text>
</comment>
<dbReference type="PANTHER" id="PTHR11364">
    <property type="entry name" value="THIOSULFATE SULFERTANSFERASE"/>
    <property type="match status" value="1"/>
</dbReference>
<keyword evidence="1" id="KW-0808">Transferase</keyword>
<dbReference type="Pfam" id="PF00581">
    <property type="entry name" value="Rhodanese"/>
    <property type="match status" value="2"/>
</dbReference>